<name>A0A0E9V651_ANGAN</name>
<evidence type="ECO:0000256" key="1">
    <source>
        <dbReference type="SAM" id="Phobius"/>
    </source>
</evidence>
<keyword evidence="1" id="KW-0812">Transmembrane</keyword>
<organism evidence="2">
    <name type="scientific">Anguilla anguilla</name>
    <name type="common">European freshwater eel</name>
    <name type="synonym">Muraena anguilla</name>
    <dbReference type="NCBI Taxonomy" id="7936"/>
    <lineage>
        <taxon>Eukaryota</taxon>
        <taxon>Metazoa</taxon>
        <taxon>Chordata</taxon>
        <taxon>Craniata</taxon>
        <taxon>Vertebrata</taxon>
        <taxon>Euteleostomi</taxon>
        <taxon>Actinopterygii</taxon>
        <taxon>Neopterygii</taxon>
        <taxon>Teleostei</taxon>
        <taxon>Anguilliformes</taxon>
        <taxon>Anguillidae</taxon>
        <taxon>Anguilla</taxon>
    </lineage>
</organism>
<dbReference type="AlphaFoldDB" id="A0A0E9V651"/>
<evidence type="ECO:0000313" key="2">
    <source>
        <dbReference type="EMBL" id="JAH72920.1"/>
    </source>
</evidence>
<feature type="transmembrane region" description="Helical" evidence="1">
    <location>
        <begin position="21"/>
        <end position="44"/>
    </location>
</feature>
<keyword evidence="1" id="KW-1133">Transmembrane helix</keyword>
<reference evidence="2" key="1">
    <citation type="submission" date="2014-11" db="EMBL/GenBank/DDBJ databases">
        <authorList>
            <person name="Amaro Gonzalez C."/>
        </authorList>
    </citation>
    <scope>NUCLEOTIDE SEQUENCE</scope>
</reference>
<dbReference type="EMBL" id="GBXM01035657">
    <property type="protein sequence ID" value="JAH72920.1"/>
    <property type="molecule type" value="Transcribed_RNA"/>
</dbReference>
<protein>
    <submittedName>
        <fullName evidence="2">Uncharacterized protein</fullName>
    </submittedName>
</protein>
<reference evidence="2" key="2">
    <citation type="journal article" date="2015" name="Fish Shellfish Immunol.">
        <title>Early steps in the European eel (Anguilla anguilla)-Vibrio vulnificus interaction in the gills: Role of the RtxA13 toxin.</title>
        <authorList>
            <person name="Callol A."/>
            <person name="Pajuelo D."/>
            <person name="Ebbesson L."/>
            <person name="Teles M."/>
            <person name="MacKenzie S."/>
            <person name="Amaro C."/>
        </authorList>
    </citation>
    <scope>NUCLEOTIDE SEQUENCE</scope>
</reference>
<keyword evidence="1" id="KW-0472">Membrane</keyword>
<accession>A0A0E9V651</accession>
<sequence length="54" mass="5990">MRGKGCRILPGHKMSMGSRAMVQFVFVYGVNILAICCGESPPLVRMLRFVLSTM</sequence>
<proteinExistence type="predicted"/>